<evidence type="ECO:0000313" key="2">
    <source>
        <dbReference type="EMBL" id="KAG9668547.1"/>
    </source>
</evidence>
<feature type="compositionally biased region" description="Basic and acidic residues" evidence="1">
    <location>
        <begin position="945"/>
        <end position="957"/>
    </location>
</feature>
<dbReference type="OrthoDB" id="8436363at2759"/>
<feature type="compositionally biased region" description="Basic and acidic residues" evidence="1">
    <location>
        <begin position="324"/>
        <end position="335"/>
    </location>
</feature>
<evidence type="ECO:0000256" key="1">
    <source>
        <dbReference type="SAM" id="MobiDB-lite"/>
    </source>
</evidence>
<feature type="compositionally biased region" description="Low complexity" evidence="1">
    <location>
        <begin position="115"/>
        <end position="137"/>
    </location>
</feature>
<feature type="compositionally biased region" description="Basic and acidic residues" evidence="1">
    <location>
        <begin position="15"/>
        <end position="28"/>
    </location>
</feature>
<feature type="compositionally biased region" description="Polar residues" evidence="1">
    <location>
        <begin position="43"/>
        <end position="53"/>
    </location>
</feature>
<sequence>METVHGVDVSWLHQPNREREHPQHEPHVHRAPGIVDDAPPPVSSHTRSRSASPVDTKKAPPQPSKAPSPPRDATPTQPPPSNPADSSNAASKTPSRRPSILSRKDSSDGTKYSRRNSWISNISSKFSSQAPSSPSVPQTTRSQANGTNAGPSSQSARDNLATSPTQSTTNREAEELQPYVPQRPKDTNSSFFSNLTRRLSSGAQNPSTARPAENGGMCPRRVLNVNQSRERCLLPELDSAKLRRVAFSVDVEIASGPRYKDDDAVDVSKQKKAKDKKMKERGEGEALKNPQAITERKEQSDAAATSTDDAIAERDEAPETDPENSDKTTATRDKSNTSPEDDAARKERKEKKRQKAENSGHIPRELNGDTSPKEDAPANPAPPVSGAATPKDRPTTDPVRIYRRCCQLRESPILKRITEQLMAEDCTSPDDPGTVTQLNLTGSRLQLADFVTLGDWLAIVPVKRLLLEDADISDEGLRVVLSGLLASKKPQPTRRRNGTRQPPAKPTGGIVEKLTLKNNPRISKIGWKHISIFLYMCRSIKALDVSMLNLPRELPPSEPDSNIKAPSQMPKTTGKSVDAAETLCKALSGRLGGSRLEELTMAECGLVPDQIKKIVDGATVCGIARLGFAGNKLDDEGFEHILHYVRSGVCHALDVGSNDLRGKLGKLAEALSHNPNCPVWGLSLAGCNLDTDSLKGLLPTLTTLRSFRFIDISHNRSLFVGDACAIQLLRKYLPKLDNLKRLHLIDVGLSVKQAISLAEVLPEGVSLAHLTILENPQLTALSQATDEDSQEEACALYASLCAAARVSKSLVCIDVDVPGPGQSEVVKALAKQIVAYCLRNMDRTMAQSSLLPAATMLSKQHGVDDARQVPVPDVLVHLVGHLDEDQLSDASDDETAPDDDYIVGGNGIIKALEYFLGQGRSEQRNGSVSLSGTTTPRDIGNSARSESKRKGKAKEVSRNLLESARKLRNRLKPALAKEFAAGDELNYRRLLFLDETLSGMIERFEDEFPETRLHLDIPPHEPNLSLSSSLESTESGPLSNDFMSSSATTFRTGTTATESEQDEEPDPRDFMRRKASDVSLAGRALAIEEGRLHRLGHKVRQNMIDVPTVAAPTSESDAQGEWAPGSHMADIASKLEELSGPELRVLVHQGGWERVLEKFGANMEELQQLQMKDPQGWEQFKESQLKARANRGTPLFQ</sequence>
<comment type="caution">
    <text evidence="2">The sequence shown here is derived from an EMBL/GenBank/DDBJ whole genome shotgun (WGS) entry which is preliminary data.</text>
</comment>
<evidence type="ECO:0000313" key="3">
    <source>
        <dbReference type="Proteomes" id="UP000779574"/>
    </source>
</evidence>
<organism evidence="2 3">
    <name type="scientific">Aureobasidium melanogenum</name>
    <name type="common">Aureobasidium pullulans var. melanogenum</name>
    <dbReference type="NCBI Taxonomy" id="46634"/>
    <lineage>
        <taxon>Eukaryota</taxon>
        <taxon>Fungi</taxon>
        <taxon>Dikarya</taxon>
        <taxon>Ascomycota</taxon>
        <taxon>Pezizomycotina</taxon>
        <taxon>Dothideomycetes</taxon>
        <taxon>Dothideomycetidae</taxon>
        <taxon>Dothideales</taxon>
        <taxon>Saccotheciaceae</taxon>
        <taxon>Aureobasidium</taxon>
    </lineage>
</organism>
<feature type="compositionally biased region" description="Basic and acidic residues" evidence="1">
    <location>
        <begin position="277"/>
        <end position="286"/>
    </location>
</feature>
<proteinExistence type="predicted"/>
<reference evidence="2" key="1">
    <citation type="journal article" date="2021" name="J Fungi (Basel)">
        <title>Virulence traits and population genomics of the black yeast Aureobasidium melanogenum.</title>
        <authorList>
            <person name="Cernosa A."/>
            <person name="Sun X."/>
            <person name="Gostincar C."/>
            <person name="Fang C."/>
            <person name="Gunde-Cimerman N."/>
            <person name="Song Z."/>
        </authorList>
    </citation>
    <scope>NUCLEOTIDE SEQUENCE</scope>
    <source>
        <strain evidence="2">EXF-9911</strain>
    </source>
</reference>
<feature type="region of interest" description="Disordered" evidence="1">
    <location>
        <begin position="250"/>
        <end position="398"/>
    </location>
</feature>
<feature type="compositionally biased region" description="Polar residues" evidence="1">
    <location>
        <begin position="138"/>
        <end position="170"/>
    </location>
</feature>
<feature type="compositionally biased region" description="Basic and acidic residues" evidence="1">
    <location>
        <begin position="355"/>
        <end position="376"/>
    </location>
</feature>
<dbReference type="SUPFAM" id="SSF52047">
    <property type="entry name" value="RNI-like"/>
    <property type="match status" value="1"/>
</dbReference>
<feature type="compositionally biased region" description="Low complexity" evidence="1">
    <location>
        <begin position="1024"/>
        <end position="1058"/>
    </location>
</feature>
<feature type="region of interest" description="Disordered" evidence="1">
    <location>
        <begin position="488"/>
        <end position="510"/>
    </location>
</feature>
<protein>
    <submittedName>
        <fullName evidence="2">RNI-like protein</fullName>
    </submittedName>
</protein>
<dbReference type="AlphaFoldDB" id="A0A9P8E018"/>
<dbReference type="EMBL" id="JAHFXF010001381">
    <property type="protein sequence ID" value="KAG9668547.1"/>
    <property type="molecule type" value="Genomic_DNA"/>
</dbReference>
<feature type="region of interest" description="Disordered" evidence="1">
    <location>
        <begin position="554"/>
        <end position="576"/>
    </location>
</feature>
<dbReference type="Gene3D" id="3.80.10.10">
    <property type="entry name" value="Ribonuclease Inhibitor"/>
    <property type="match status" value="1"/>
</dbReference>
<gene>
    <name evidence="2" type="ORF">KCU76_g17478</name>
</gene>
<reference evidence="2" key="2">
    <citation type="submission" date="2021-08" db="EMBL/GenBank/DDBJ databases">
        <authorList>
            <person name="Gostincar C."/>
            <person name="Sun X."/>
            <person name="Song Z."/>
            <person name="Gunde-Cimerman N."/>
        </authorList>
    </citation>
    <scope>NUCLEOTIDE SEQUENCE</scope>
    <source>
        <strain evidence="2">EXF-9911</strain>
    </source>
</reference>
<dbReference type="Proteomes" id="UP000779574">
    <property type="component" value="Unassembled WGS sequence"/>
</dbReference>
<accession>A0A9P8E018</accession>
<feature type="region of interest" description="Disordered" evidence="1">
    <location>
        <begin position="1024"/>
        <end position="1070"/>
    </location>
</feature>
<feature type="compositionally biased region" description="Polar residues" evidence="1">
    <location>
        <begin position="924"/>
        <end position="936"/>
    </location>
</feature>
<dbReference type="InterPro" id="IPR032675">
    <property type="entry name" value="LRR_dom_sf"/>
</dbReference>
<feature type="compositionally biased region" description="Pro residues" evidence="1">
    <location>
        <begin position="60"/>
        <end position="82"/>
    </location>
</feature>
<feature type="compositionally biased region" description="Basic and acidic residues" evidence="1">
    <location>
        <begin position="258"/>
        <end position="269"/>
    </location>
</feature>
<feature type="compositionally biased region" description="Polar residues" evidence="1">
    <location>
        <begin position="187"/>
        <end position="208"/>
    </location>
</feature>
<name>A0A9P8E018_AURME</name>
<feature type="non-terminal residue" evidence="2">
    <location>
        <position position="1"/>
    </location>
</feature>
<feature type="region of interest" description="Disordered" evidence="1">
    <location>
        <begin position="922"/>
        <end position="958"/>
    </location>
</feature>
<feature type="region of interest" description="Disordered" evidence="1">
    <location>
        <begin position="1"/>
        <end position="220"/>
    </location>
</feature>